<dbReference type="GeneID" id="70130211"/>
<name>A0A9P8UXA9_9PEZI</name>
<organism evidence="1 2">
    <name type="scientific">Truncatella angustata</name>
    <dbReference type="NCBI Taxonomy" id="152316"/>
    <lineage>
        <taxon>Eukaryota</taxon>
        <taxon>Fungi</taxon>
        <taxon>Dikarya</taxon>
        <taxon>Ascomycota</taxon>
        <taxon>Pezizomycotina</taxon>
        <taxon>Sordariomycetes</taxon>
        <taxon>Xylariomycetidae</taxon>
        <taxon>Amphisphaeriales</taxon>
        <taxon>Sporocadaceae</taxon>
        <taxon>Truncatella</taxon>
    </lineage>
</organism>
<dbReference type="EMBL" id="JAGPXC010000001">
    <property type="protein sequence ID" value="KAH6659654.1"/>
    <property type="molecule type" value="Genomic_DNA"/>
</dbReference>
<dbReference type="Proteomes" id="UP000758603">
    <property type="component" value="Unassembled WGS sequence"/>
</dbReference>
<evidence type="ECO:0000313" key="2">
    <source>
        <dbReference type="Proteomes" id="UP000758603"/>
    </source>
</evidence>
<dbReference type="AlphaFoldDB" id="A0A9P8UXA9"/>
<evidence type="ECO:0000313" key="1">
    <source>
        <dbReference type="EMBL" id="KAH6659654.1"/>
    </source>
</evidence>
<gene>
    <name evidence="1" type="ORF">BKA67DRAFT_545276</name>
</gene>
<comment type="caution">
    <text evidence="1">The sequence shown here is derived from an EMBL/GenBank/DDBJ whole genome shotgun (WGS) entry which is preliminary data.</text>
</comment>
<proteinExistence type="predicted"/>
<keyword evidence="2" id="KW-1185">Reference proteome</keyword>
<reference evidence="1" key="1">
    <citation type="journal article" date="2021" name="Nat. Commun.">
        <title>Genetic determinants of endophytism in the Arabidopsis root mycobiome.</title>
        <authorList>
            <person name="Mesny F."/>
            <person name="Miyauchi S."/>
            <person name="Thiergart T."/>
            <person name="Pickel B."/>
            <person name="Atanasova L."/>
            <person name="Karlsson M."/>
            <person name="Huettel B."/>
            <person name="Barry K.W."/>
            <person name="Haridas S."/>
            <person name="Chen C."/>
            <person name="Bauer D."/>
            <person name="Andreopoulos W."/>
            <person name="Pangilinan J."/>
            <person name="LaButti K."/>
            <person name="Riley R."/>
            <person name="Lipzen A."/>
            <person name="Clum A."/>
            <person name="Drula E."/>
            <person name="Henrissat B."/>
            <person name="Kohler A."/>
            <person name="Grigoriev I.V."/>
            <person name="Martin F.M."/>
            <person name="Hacquard S."/>
        </authorList>
    </citation>
    <scope>NUCLEOTIDE SEQUENCE</scope>
    <source>
        <strain evidence="1">MPI-SDFR-AT-0073</strain>
    </source>
</reference>
<accession>A0A9P8UXA9</accession>
<protein>
    <submittedName>
        <fullName evidence="1">Uncharacterized protein</fullName>
    </submittedName>
</protein>
<sequence length="59" mass="6554">MPQTSLLDGSRRGWDCLRSYVWLLQRKVQPEVSYLGNGGARMTSSPCLSIRAEGLLGNQ</sequence>
<dbReference type="RefSeq" id="XP_045963785.1">
    <property type="nucleotide sequence ID" value="XM_046101319.1"/>
</dbReference>